<dbReference type="HOGENOM" id="CLU_192419_1_0_1"/>
<accession>A0A0C9ZXZ2</accession>
<dbReference type="OrthoDB" id="2840473at2759"/>
<dbReference type="SUPFAM" id="SSF56219">
    <property type="entry name" value="DNase I-like"/>
    <property type="match status" value="1"/>
</dbReference>
<dbReference type="InterPro" id="IPR036691">
    <property type="entry name" value="Endo/exonu/phosph_ase_sf"/>
</dbReference>
<proteinExistence type="predicted"/>
<dbReference type="Gene3D" id="3.60.10.10">
    <property type="entry name" value="Endonuclease/exonuclease/phosphatase"/>
    <property type="match status" value="1"/>
</dbReference>
<protein>
    <recommendedName>
        <fullName evidence="3">Endonuclease/exonuclease/phosphatase domain-containing protein</fullName>
    </recommendedName>
</protein>
<evidence type="ECO:0000313" key="2">
    <source>
        <dbReference type="Proteomes" id="UP000054485"/>
    </source>
</evidence>
<organism evidence="1 2">
    <name type="scientific">Suillus luteus UH-Slu-Lm8-n1</name>
    <dbReference type="NCBI Taxonomy" id="930992"/>
    <lineage>
        <taxon>Eukaryota</taxon>
        <taxon>Fungi</taxon>
        <taxon>Dikarya</taxon>
        <taxon>Basidiomycota</taxon>
        <taxon>Agaricomycotina</taxon>
        <taxon>Agaricomycetes</taxon>
        <taxon>Agaricomycetidae</taxon>
        <taxon>Boletales</taxon>
        <taxon>Suillineae</taxon>
        <taxon>Suillaceae</taxon>
        <taxon>Suillus</taxon>
    </lineage>
</organism>
<keyword evidence="2" id="KW-1185">Reference proteome</keyword>
<sequence>MSEGPNENRATLRIWQQNLNKSLTAQASLLNNKSASDWDIMVIQEPYINSLRNTNANHTWHVLYP</sequence>
<evidence type="ECO:0008006" key="3">
    <source>
        <dbReference type="Google" id="ProtNLM"/>
    </source>
</evidence>
<dbReference type="InParanoid" id="A0A0C9ZXZ2"/>
<dbReference type="EMBL" id="KN835767">
    <property type="protein sequence ID" value="KIK34351.1"/>
    <property type="molecule type" value="Genomic_DNA"/>
</dbReference>
<evidence type="ECO:0000313" key="1">
    <source>
        <dbReference type="EMBL" id="KIK34351.1"/>
    </source>
</evidence>
<name>A0A0C9ZXZ2_9AGAM</name>
<gene>
    <name evidence="1" type="ORF">CY34DRAFT_98177</name>
</gene>
<reference evidence="1 2" key="1">
    <citation type="submission" date="2014-04" db="EMBL/GenBank/DDBJ databases">
        <authorList>
            <consortium name="DOE Joint Genome Institute"/>
            <person name="Kuo A."/>
            <person name="Ruytinx J."/>
            <person name="Rineau F."/>
            <person name="Colpaert J."/>
            <person name="Kohler A."/>
            <person name="Nagy L.G."/>
            <person name="Floudas D."/>
            <person name="Copeland A."/>
            <person name="Barry K.W."/>
            <person name="Cichocki N."/>
            <person name="Veneault-Fourrey C."/>
            <person name="LaButti K."/>
            <person name="Lindquist E.A."/>
            <person name="Lipzen A."/>
            <person name="Lundell T."/>
            <person name="Morin E."/>
            <person name="Murat C."/>
            <person name="Sun H."/>
            <person name="Tunlid A."/>
            <person name="Henrissat B."/>
            <person name="Grigoriev I.V."/>
            <person name="Hibbett D.S."/>
            <person name="Martin F."/>
            <person name="Nordberg H.P."/>
            <person name="Cantor M.N."/>
            <person name="Hua S.X."/>
        </authorList>
    </citation>
    <scope>NUCLEOTIDE SEQUENCE [LARGE SCALE GENOMIC DNA]</scope>
    <source>
        <strain evidence="1 2">UH-Slu-Lm8-n1</strain>
    </source>
</reference>
<dbReference type="AlphaFoldDB" id="A0A0C9ZXZ2"/>
<feature type="non-terminal residue" evidence="1">
    <location>
        <position position="65"/>
    </location>
</feature>
<reference evidence="2" key="2">
    <citation type="submission" date="2015-01" db="EMBL/GenBank/DDBJ databases">
        <title>Evolutionary Origins and Diversification of the Mycorrhizal Mutualists.</title>
        <authorList>
            <consortium name="DOE Joint Genome Institute"/>
            <consortium name="Mycorrhizal Genomics Consortium"/>
            <person name="Kohler A."/>
            <person name="Kuo A."/>
            <person name="Nagy L.G."/>
            <person name="Floudas D."/>
            <person name="Copeland A."/>
            <person name="Barry K.W."/>
            <person name="Cichocki N."/>
            <person name="Veneault-Fourrey C."/>
            <person name="LaButti K."/>
            <person name="Lindquist E.A."/>
            <person name="Lipzen A."/>
            <person name="Lundell T."/>
            <person name="Morin E."/>
            <person name="Murat C."/>
            <person name="Riley R."/>
            <person name="Ohm R."/>
            <person name="Sun H."/>
            <person name="Tunlid A."/>
            <person name="Henrissat B."/>
            <person name="Grigoriev I.V."/>
            <person name="Hibbett D.S."/>
            <person name="Martin F."/>
        </authorList>
    </citation>
    <scope>NUCLEOTIDE SEQUENCE [LARGE SCALE GENOMIC DNA]</scope>
    <source>
        <strain evidence="2">UH-Slu-Lm8-n1</strain>
    </source>
</reference>
<dbReference type="Proteomes" id="UP000054485">
    <property type="component" value="Unassembled WGS sequence"/>
</dbReference>